<dbReference type="PANTHER" id="PTHR30221:SF1">
    <property type="entry name" value="SMALL-CONDUCTANCE MECHANOSENSITIVE CHANNEL"/>
    <property type="match status" value="1"/>
</dbReference>
<dbReference type="InterPro" id="IPR049278">
    <property type="entry name" value="MS_channel_C"/>
</dbReference>
<dbReference type="GO" id="GO:0008381">
    <property type="term" value="F:mechanosensitive monoatomic ion channel activity"/>
    <property type="evidence" value="ECO:0007669"/>
    <property type="project" value="InterPro"/>
</dbReference>
<keyword evidence="6 7" id="KW-0472">Membrane</keyword>
<feature type="domain" description="Mechanosensitive ion channel MscS" evidence="8">
    <location>
        <begin position="107"/>
        <end position="173"/>
    </location>
</feature>
<keyword evidence="5 7" id="KW-1133">Transmembrane helix</keyword>
<feature type="transmembrane region" description="Helical" evidence="7">
    <location>
        <begin position="15"/>
        <end position="37"/>
    </location>
</feature>
<dbReference type="SUPFAM" id="SSF50182">
    <property type="entry name" value="Sm-like ribonucleoproteins"/>
    <property type="match status" value="1"/>
</dbReference>
<evidence type="ECO:0000256" key="6">
    <source>
        <dbReference type="ARBA" id="ARBA00023136"/>
    </source>
</evidence>
<dbReference type="AlphaFoldDB" id="A0A1T4PVS1"/>
<evidence type="ECO:0000256" key="1">
    <source>
        <dbReference type="ARBA" id="ARBA00004651"/>
    </source>
</evidence>
<comment type="subcellular location">
    <subcellularLocation>
        <location evidence="1">Cell membrane</location>
        <topology evidence="1">Multi-pass membrane protein</topology>
    </subcellularLocation>
</comment>
<dbReference type="STRING" id="118967.SAMN02745191_2184"/>
<feature type="domain" description="Mechanosensitive ion channel MscS C-terminal" evidence="9">
    <location>
        <begin position="185"/>
        <end position="275"/>
    </location>
</feature>
<dbReference type="Gene3D" id="2.30.30.60">
    <property type="match status" value="1"/>
</dbReference>
<evidence type="ECO:0000256" key="7">
    <source>
        <dbReference type="SAM" id="Phobius"/>
    </source>
</evidence>
<reference evidence="11" key="1">
    <citation type="submission" date="2017-02" db="EMBL/GenBank/DDBJ databases">
        <authorList>
            <person name="Varghese N."/>
            <person name="Submissions S."/>
        </authorList>
    </citation>
    <scope>NUCLEOTIDE SEQUENCE [LARGE SCALE GENOMIC DNA]</scope>
    <source>
        <strain evidence="11">ATCC 25662</strain>
    </source>
</reference>
<dbReference type="InterPro" id="IPR010920">
    <property type="entry name" value="LSM_dom_sf"/>
</dbReference>
<organism evidence="10 11">
    <name type="scientific">Anaerorhabdus furcosa</name>
    <dbReference type="NCBI Taxonomy" id="118967"/>
    <lineage>
        <taxon>Bacteria</taxon>
        <taxon>Bacillati</taxon>
        <taxon>Bacillota</taxon>
        <taxon>Erysipelotrichia</taxon>
        <taxon>Erysipelotrichales</taxon>
        <taxon>Erysipelotrichaceae</taxon>
        <taxon>Anaerorhabdus</taxon>
    </lineage>
</organism>
<dbReference type="Pfam" id="PF21082">
    <property type="entry name" value="MS_channel_3rd"/>
    <property type="match status" value="1"/>
</dbReference>
<dbReference type="Pfam" id="PF00924">
    <property type="entry name" value="MS_channel_2nd"/>
    <property type="match status" value="1"/>
</dbReference>
<dbReference type="InterPro" id="IPR023408">
    <property type="entry name" value="MscS_beta-dom_sf"/>
</dbReference>
<name>A0A1T4PVS1_9FIRM</name>
<dbReference type="InterPro" id="IPR045275">
    <property type="entry name" value="MscS_archaea/bacteria_type"/>
</dbReference>
<dbReference type="Proteomes" id="UP000243297">
    <property type="component" value="Unassembled WGS sequence"/>
</dbReference>
<dbReference type="RefSeq" id="WP_078712577.1">
    <property type="nucleotide sequence ID" value="NZ_FUWY01000007.1"/>
</dbReference>
<keyword evidence="11" id="KW-1185">Reference proteome</keyword>
<evidence type="ECO:0000259" key="9">
    <source>
        <dbReference type="Pfam" id="PF21082"/>
    </source>
</evidence>
<protein>
    <submittedName>
        <fullName evidence="10">Small-conductance mechanosensitive channel</fullName>
    </submittedName>
</protein>
<feature type="transmembrane region" description="Helical" evidence="7">
    <location>
        <begin position="85"/>
        <end position="104"/>
    </location>
</feature>
<dbReference type="InterPro" id="IPR006685">
    <property type="entry name" value="MscS_channel_2nd"/>
</dbReference>
<dbReference type="InterPro" id="IPR011066">
    <property type="entry name" value="MscS_channel_C_sf"/>
</dbReference>
<dbReference type="SUPFAM" id="SSF82689">
    <property type="entry name" value="Mechanosensitive channel protein MscS (YggB), C-terminal domain"/>
    <property type="match status" value="1"/>
</dbReference>
<accession>A0A1T4PVS1</accession>
<dbReference type="OrthoDB" id="9809206at2"/>
<evidence type="ECO:0000256" key="5">
    <source>
        <dbReference type="ARBA" id="ARBA00022989"/>
    </source>
</evidence>
<dbReference type="GO" id="GO:0005886">
    <property type="term" value="C:plasma membrane"/>
    <property type="evidence" value="ECO:0007669"/>
    <property type="project" value="UniProtKB-SubCell"/>
</dbReference>
<dbReference type="EMBL" id="FUWY01000007">
    <property type="protein sequence ID" value="SJZ95387.1"/>
    <property type="molecule type" value="Genomic_DNA"/>
</dbReference>
<comment type="similarity">
    <text evidence="2">Belongs to the MscS (TC 1.A.23) family.</text>
</comment>
<feature type="transmembrane region" description="Helical" evidence="7">
    <location>
        <begin position="58"/>
        <end position="79"/>
    </location>
</feature>
<evidence type="ECO:0000313" key="11">
    <source>
        <dbReference type="Proteomes" id="UP000243297"/>
    </source>
</evidence>
<keyword evidence="3" id="KW-1003">Cell membrane</keyword>
<keyword evidence="4 7" id="KW-0812">Transmembrane</keyword>
<sequence>MKEIMNLGTDYFTNGLVGSFIYCVIVYILGAIIKKYAYSFFNHKIEKYGKAQATSYTFAKNTVKGIVNIVIIFLCLMEIKAFHRLGTAMLGASGVVAVVIGFAAQESMSNFIGGFLLSFYKPFKVGDLISISEKNLVGTVEDIGLRHTIIRTFSNSKIVVPNSVMNSAIIENKNNDNNKFCNFIYFTISYQSDIDKAMSLIQEIATKHPDCIDVRNSKDKAKNAPIVTVYVTALKEYSVELRASVYSKDANVGFSMSCELRKEIKETFDKVGIVIPYPTQLIYTQKNN</sequence>
<evidence type="ECO:0000256" key="4">
    <source>
        <dbReference type="ARBA" id="ARBA00022692"/>
    </source>
</evidence>
<evidence type="ECO:0000256" key="2">
    <source>
        <dbReference type="ARBA" id="ARBA00008017"/>
    </source>
</evidence>
<proteinExistence type="inferred from homology"/>
<evidence type="ECO:0000313" key="10">
    <source>
        <dbReference type="EMBL" id="SJZ95387.1"/>
    </source>
</evidence>
<dbReference type="Gene3D" id="3.30.70.100">
    <property type="match status" value="1"/>
</dbReference>
<dbReference type="PANTHER" id="PTHR30221">
    <property type="entry name" value="SMALL-CONDUCTANCE MECHANOSENSITIVE CHANNEL"/>
    <property type="match status" value="1"/>
</dbReference>
<dbReference type="Gene3D" id="1.10.287.1260">
    <property type="match status" value="1"/>
</dbReference>
<evidence type="ECO:0000259" key="8">
    <source>
        <dbReference type="Pfam" id="PF00924"/>
    </source>
</evidence>
<gene>
    <name evidence="10" type="ORF">SAMN02745191_2184</name>
</gene>
<evidence type="ECO:0000256" key="3">
    <source>
        <dbReference type="ARBA" id="ARBA00022475"/>
    </source>
</evidence>